<feature type="compositionally biased region" description="Basic residues" evidence="1">
    <location>
        <begin position="138"/>
        <end position="148"/>
    </location>
</feature>
<dbReference type="Proteomes" id="UP001595957">
    <property type="component" value="Unassembled WGS sequence"/>
</dbReference>
<feature type="region of interest" description="Disordered" evidence="1">
    <location>
        <begin position="134"/>
        <end position="185"/>
    </location>
</feature>
<dbReference type="RefSeq" id="WP_380803846.1">
    <property type="nucleotide sequence ID" value="NZ_JBHSFZ010000013.1"/>
</dbReference>
<protein>
    <recommendedName>
        <fullName evidence="4">Helix-turn-helix domain-containing protein</fullName>
    </recommendedName>
</protein>
<keyword evidence="3" id="KW-1185">Reference proteome</keyword>
<feature type="compositionally biased region" description="Low complexity" evidence="1">
    <location>
        <begin position="200"/>
        <end position="215"/>
    </location>
</feature>
<evidence type="ECO:0008006" key="4">
    <source>
        <dbReference type="Google" id="ProtNLM"/>
    </source>
</evidence>
<evidence type="ECO:0000256" key="1">
    <source>
        <dbReference type="SAM" id="MobiDB-lite"/>
    </source>
</evidence>
<accession>A0ABV9F019</accession>
<feature type="region of interest" description="Disordered" evidence="1">
    <location>
        <begin position="200"/>
        <end position="219"/>
    </location>
</feature>
<name>A0ABV9F019_9SPHN</name>
<reference evidence="3" key="1">
    <citation type="journal article" date="2019" name="Int. J. Syst. Evol. Microbiol.">
        <title>The Global Catalogue of Microorganisms (GCM) 10K type strain sequencing project: providing services to taxonomists for standard genome sequencing and annotation.</title>
        <authorList>
            <consortium name="The Broad Institute Genomics Platform"/>
            <consortium name="The Broad Institute Genome Sequencing Center for Infectious Disease"/>
            <person name="Wu L."/>
            <person name="Ma J."/>
        </authorList>
    </citation>
    <scope>NUCLEOTIDE SEQUENCE [LARGE SCALE GENOMIC DNA]</scope>
    <source>
        <strain evidence="3">NBRC 103632</strain>
    </source>
</reference>
<proteinExistence type="predicted"/>
<organism evidence="2 3">
    <name type="scientific">Sphingobium tyrosinilyticum</name>
    <dbReference type="NCBI Taxonomy" id="2715436"/>
    <lineage>
        <taxon>Bacteria</taxon>
        <taxon>Pseudomonadati</taxon>
        <taxon>Pseudomonadota</taxon>
        <taxon>Alphaproteobacteria</taxon>
        <taxon>Sphingomonadales</taxon>
        <taxon>Sphingomonadaceae</taxon>
        <taxon>Sphingobium</taxon>
    </lineage>
</organism>
<sequence>MAGGKRRALHEIRNYGSREYSLIPHGVFWHQAVTSLSDRAFRALFVIQSCFRGSNNGNIQVPARWLAEQMGTQNYASVADAVDELVQHGLIVITFDPKKGQREARKYRLTYATYGPPSGILDATHDWRNWMPGDVAAKRPKRGNRKHSRIEDASTQSVEHASTDRKLSVEDASTQGHGNTRSFRSSCVEDASKNLIYHSRPASSSVSSFRPSSVSTPAALSHATDPFMESGELREWVLQAIEGMMGARARLAGEANVPKGTLSKFLGGANLPRHHRISVQQALPRVVAAMRSNSAGNGAG</sequence>
<feature type="compositionally biased region" description="Polar residues" evidence="1">
    <location>
        <begin position="171"/>
        <end position="185"/>
    </location>
</feature>
<dbReference type="EMBL" id="JBHSFZ010000013">
    <property type="protein sequence ID" value="MFC4594280.1"/>
    <property type="molecule type" value="Genomic_DNA"/>
</dbReference>
<comment type="caution">
    <text evidence="2">The sequence shown here is derived from an EMBL/GenBank/DDBJ whole genome shotgun (WGS) entry which is preliminary data.</text>
</comment>
<gene>
    <name evidence="2" type="ORF">ACFO3E_08745</name>
</gene>
<evidence type="ECO:0000313" key="3">
    <source>
        <dbReference type="Proteomes" id="UP001595957"/>
    </source>
</evidence>
<evidence type="ECO:0000313" key="2">
    <source>
        <dbReference type="EMBL" id="MFC4594280.1"/>
    </source>
</evidence>